<protein>
    <submittedName>
        <fullName evidence="5">Xylan 1,4-beta-xylosidase</fullName>
        <ecNumber evidence="5">3.2.1.37</ecNumber>
    </submittedName>
</protein>
<dbReference type="InterPro" id="IPR026891">
    <property type="entry name" value="Fn3-like"/>
</dbReference>
<name>A0A0P0G411_9BACE</name>
<keyword evidence="5" id="KW-0326">Glycosidase</keyword>
<dbReference type="Gene3D" id="3.40.50.1700">
    <property type="entry name" value="Glycoside hydrolase family 3 C-terminal domain"/>
    <property type="match status" value="2"/>
</dbReference>
<reference evidence="5 6" key="1">
    <citation type="journal article" date="2015" name="Science">
        <title>Genetic determinants of in vivo fitness and diet responsiveness in multiple human gut Bacteroides.</title>
        <authorList>
            <person name="Wu M."/>
            <person name="McNulty N.P."/>
            <person name="Rodionov D.A."/>
            <person name="Khoroshkin M.S."/>
            <person name="Griffin N.W."/>
            <person name="Cheng J."/>
            <person name="Latreille P."/>
            <person name="Kerstetter R.A."/>
            <person name="Terrapon N."/>
            <person name="Henrissat B."/>
            <person name="Osterman A.L."/>
            <person name="Gordon J.I."/>
        </authorList>
    </citation>
    <scope>NUCLEOTIDE SEQUENCE [LARGE SCALE GENOMIC DNA]</scope>
    <source>
        <strain evidence="5 6">WH2</strain>
    </source>
</reference>
<dbReference type="InterPro" id="IPR044993">
    <property type="entry name" value="BXL"/>
</dbReference>
<evidence type="ECO:0000256" key="3">
    <source>
        <dbReference type="ARBA" id="ARBA00022801"/>
    </source>
</evidence>
<dbReference type="SMART" id="SM01217">
    <property type="entry name" value="Fn3_like"/>
    <property type="match status" value="1"/>
</dbReference>
<evidence type="ECO:0000313" key="6">
    <source>
        <dbReference type="Proteomes" id="UP000061809"/>
    </source>
</evidence>
<dbReference type="Gene3D" id="3.20.20.300">
    <property type="entry name" value="Glycoside hydrolase, family 3, N-terminal domain"/>
    <property type="match status" value="1"/>
</dbReference>
<dbReference type="GO" id="GO:0046556">
    <property type="term" value="F:alpha-L-arabinofuranosidase activity"/>
    <property type="evidence" value="ECO:0007669"/>
    <property type="project" value="TreeGrafter"/>
</dbReference>
<dbReference type="PATRIC" id="fig|246787.4.peg.4235"/>
<gene>
    <name evidence="5" type="primary">xyl3A_7</name>
    <name evidence="5" type="ORF">BcellWH2_04094</name>
</gene>
<dbReference type="InterPro" id="IPR017853">
    <property type="entry name" value="GH"/>
</dbReference>
<dbReference type="NCBIfam" id="NF041776">
    <property type="entry name" value="xylosidase_Xyl3A"/>
    <property type="match status" value="1"/>
</dbReference>
<dbReference type="GO" id="GO:0008422">
    <property type="term" value="F:beta-glucosidase activity"/>
    <property type="evidence" value="ECO:0007669"/>
    <property type="project" value="UniProtKB-ARBA"/>
</dbReference>
<dbReference type="FunFam" id="2.60.40.10:FF:000495">
    <property type="entry name" value="Periplasmic beta-glucosidase"/>
    <property type="match status" value="1"/>
</dbReference>
<dbReference type="KEGG" id="bcel:BcellWH2_04094"/>
<dbReference type="SUPFAM" id="SSF51445">
    <property type="entry name" value="(Trans)glycosidases"/>
    <property type="match status" value="1"/>
</dbReference>
<dbReference type="RefSeq" id="WP_029427148.1">
    <property type="nucleotide sequence ID" value="NZ_CP012801.1"/>
</dbReference>
<dbReference type="SUPFAM" id="SSF56988">
    <property type="entry name" value="Anthrax protective antigen"/>
    <property type="match status" value="1"/>
</dbReference>
<keyword evidence="2" id="KW-0732">Signal</keyword>
<dbReference type="GO" id="GO:0031222">
    <property type="term" value="P:arabinan catabolic process"/>
    <property type="evidence" value="ECO:0007669"/>
    <property type="project" value="TreeGrafter"/>
</dbReference>
<evidence type="ECO:0000259" key="4">
    <source>
        <dbReference type="PROSITE" id="PS51820"/>
    </source>
</evidence>
<dbReference type="PANTHER" id="PTHR42721:SF3">
    <property type="entry name" value="BETA-D-XYLOSIDASE 5-RELATED"/>
    <property type="match status" value="1"/>
</dbReference>
<dbReference type="InterPro" id="IPR037524">
    <property type="entry name" value="PA14/GLEYA"/>
</dbReference>
<dbReference type="SUPFAM" id="SSF52279">
    <property type="entry name" value="Beta-D-glucan exohydrolase, C-terminal domain"/>
    <property type="match status" value="1"/>
</dbReference>
<dbReference type="PRINTS" id="PR00133">
    <property type="entry name" value="GLHYDRLASE3"/>
</dbReference>
<keyword evidence="3 5" id="KW-0378">Hydrolase</keyword>
<dbReference type="Proteomes" id="UP000061809">
    <property type="component" value="Chromosome"/>
</dbReference>
<evidence type="ECO:0000256" key="1">
    <source>
        <dbReference type="ARBA" id="ARBA00005336"/>
    </source>
</evidence>
<comment type="similarity">
    <text evidence="1">Belongs to the glycosyl hydrolase 3 family.</text>
</comment>
<dbReference type="InterPro" id="IPR001764">
    <property type="entry name" value="Glyco_hydro_3_N"/>
</dbReference>
<sequence length="864" mass="96259">MKRWILIGMVVASGMTIQAQNKLPEKFPYQDTSLTAEERADDLLKRLTLEEKASLMMNGSPAIPRLSIKAYGWWNEALHGLARTGLATVFPQAIGMGASFDDSLLYEVFTAVSDEARAKSRRLDSKGNLTRYQALTVWTPNVNIFRDPRWGRGQETYGEDPYLTSRLGVAVVNGLQGPDTARYNKLHACAKHYAVHSGPEWNRHSFNAENISLRDLWETYLPAFKTLVQEAKVKEVMCAYNRFEGEPCCGSNRLLTQILRDEWGFDGVVVSDCGAVSDFWQKRKHETHPDAASASADAVLNGTDVECGNSYKSLPDAVKAGFITENQIDISVKRLLKARFELGEMDENVWTGISSDVVDSPKHRQLALQMARETMTLLQNNNNILPLSKQAKIALIGPNANDSVMQWGNYNGLPSHTITLLEGMQRYLPTSNLIYEPVCGHTDSTLFISLFNKCSTSEGNGFHSTYWNNNTFTGEAVTEVQQSTPFLFNTNGAAPFAPGVILRGFSAEYRSVFHPEKTEDVVFRIQMRGAYELYINGKLVKEDEGAVKQMTSIYTLKAESGKSYDILLKYRHFDKTANLSFDMGVNAQIDVKGLLERIKDVDVVIFAGGISPALEGEEMPVDAAGFRGGDRTEIELPAVQRRVVEALKTAGKRIVFVNFSGAAIALEPESLNCEAILQAWYPGQAGGQAVAEVLFGDYNPAGKLPLTFYRNLAQIPDFEDYNMTGRTYRYMKETPLFPFGHGLSYTTFKYGKLKMNDDKIAAGQNLNLVIPVTNTGSRDGDEVVQVYLKKKDDTEGPVKTLRAFKRVRIPAGKTVEVKFSLDDTQLEWWDEQSNTMRVCPGNYTVMIGGTSCEKSLLSRAFTIR</sequence>
<dbReference type="AlphaFoldDB" id="A0A0P0G411"/>
<evidence type="ECO:0000313" key="5">
    <source>
        <dbReference type="EMBL" id="ALJ61314.1"/>
    </source>
</evidence>
<dbReference type="GO" id="GO:0009044">
    <property type="term" value="F:xylan 1,4-beta-xylosidase activity"/>
    <property type="evidence" value="ECO:0007669"/>
    <property type="project" value="UniProtKB-EC"/>
</dbReference>
<dbReference type="Pfam" id="PF07691">
    <property type="entry name" value="PA14"/>
    <property type="match status" value="1"/>
</dbReference>
<organism evidence="5 6">
    <name type="scientific">Bacteroides cellulosilyticus</name>
    <dbReference type="NCBI Taxonomy" id="246787"/>
    <lineage>
        <taxon>Bacteria</taxon>
        <taxon>Pseudomonadati</taxon>
        <taxon>Bacteroidota</taxon>
        <taxon>Bacteroidia</taxon>
        <taxon>Bacteroidales</taxon>
        <taxon>Bacteroidaceae</taxon>
        <taxon>Bacteroides</taxon>
    </lineage>
</organism>
<dbReference type="Pfam" id="PF01915">
    <property type="entry name" value="Glyco_hydro_3_C"/>
    <property type="match status" value="1"/>
</dbReference>
<dbReference type="Pfam" id="PF00933">
    <property type="entry name" value="Glyco_hydro_3"/>
    <property type="match status" value="1"/>
</dbReference>
<evidence type="ECO:0000256" key="2">
    <source>
        <dbReference type="ARBA" id="ARBA00022729"/>
    </source>
</evidence>
<dbReference type="PANTHER" id="PTHR42721">
    <property type="entry name" value="SUGAR HYDROLASE-RELATED"/>
    <property type="match status" value="1"/>
</dbReference>
<dbReference type="EC" id="3.2.1.37" evidence="5"/>
<dbReference type="GO" id="GO:0045493">
    <property type="term" value="P:xylan catabolic process"/>
    <property type="evidence" value="ECO:0007669"/>
    <property type="project" value="InterPro"/>
</dbReference>
<dbReference type="Pfam" id="PF14310">
    <property type="entry name" value="Fn3-like"/>
    <property type="match status" value="1"/>
</dbReference>
<dbReference type="Gene3D" id="2.60.40.10">
    <property type="entry name" value="Immunoglobulins"/>
    <property type="match status" value="1"/>
</dbReference>
<dbReference type="InterPro" id="IPR036962">
    <property type="entry name" value="Glyco_hydro_3_N_sf"/>
</dbReference>
<dbReference type="InterPro" id="IPR002772">
    <property type="entry name" value="Glyco_hydro_3_C"/>
</dbReference>
<feature type="domain" description="PA14" evidence="4">
    <location>
        <begin position="457"/>
        <end position="599"/>
    </location>
</feature>
<proteinExistence type="inferred from homology"/>
<accession>A0A0P0G411</accession>
<dbReference type="InterPro" id="IPR011658">
    <property type="entry name" value="PA14_dom"/>
</dbReference>
<dbReference type="InterPro" id="IPR013783">
    <property type="entry name" value="Ig-like_fold"/>
</dbReference>
<dbReference type="InterPro" id="IPR036881">
    <property type="entry name" value="Glyco_hydro_3_C_sf"/>
</dbReference>
<dbReference type="EMBL" id="CP012801">
    <property type="protein sequence ID" value="ALJ61314.1"/>
    <property type="molecule type" value="Genomic_DNA"/>
</dbReference>
<dbReference type="InterPro" id="IPR054850">
    <property type="entry name" value="Xylosidase_Xyl3A"/>
</dbReference>
<dbReference type="PROSITE" id="PS51820">
    <property type="entry name" value="PA14"/>
    <property type="match status" value="1"/>
</dbReference>